<feature type="compositionally biased region" description="Basic and acidic residues" evidence="6">
    <location>
        <begin position="2837"/>
        <end position="2854"/>
    </location>
</feature>
<dbReference type="InterPro" id="IPR053268">
    <property type="entry name" value="Woronin_anchor"/>
</dbReference>
<feature type="compositionally biased region" description="Basic residues" evidence="6">
    <location>
        <begin position="4260"/>
        <end position="4272"/>
    </location>
</feature>
<feature type="region of interest" description="Disordered" evidence="6">
    <location>
        <begin position="2019"/>
        <end position="2316"/>
    </location>
</feature>
<comment type="cofactor">
    <cofactor evidence="1">
        <name>Mn(2+)</name>
        <dbReference type="ChEBI" id="CHEBI:29035"/>
    </cofactor>
</comment>
<feature type="compositionally biased region" description="Polar residues" evidence="6">
    <location>
        <begin position="1039"/>
        <end position="1048"/>
    </location>
</feature>
<feature type="compositionally biased region" description="Basic and acidic residues" evidence="6">
    <location>
        <begin position="4007"/>
        <end position="4019"/>
    </location>
</feature>
<dbReference type="EMBL" id="CAJPDT010000080">
    <property type="protein sequence ID" value="CAF9934969.1"/>
    <property type="molecule type" value="Genomic_DNA"/>
</dbReference>
<feature type="compositionally biased region" description="Basic and acidic residues" evidence="6">
    <location>
        <begin position="3058"/>
        <end position="3068"/>
    </location>
</feature>
<feature type="compositionally biased region" description="Basic residues" evidence="6">
    <location>
        <begin position="1097"/>
        <end position="1107"/>
    </location>
</feature>
<feature type="compositionally biased region" description="Low complexity" evidence="6">
    <location>
        <begin position="2439"/>
        <end position="2454"/>
    </location>
</feature>
<feature type="compositionally biased region" description="Polar residues" evidence="6">
    <location>
        <begin position="1802"/>
        <end position="1816"/>
    </location>
</feature>
<feature type="compositionally biased region" description="Low complexity" evidence="6">
    <location>
        <begin position="1212"/>
        <end position="1225"/>
    </location>
</feature>
<dbReference type="InterPro" id="IPR012302">
    <property type="entry name" value="Malic_NAD-bd"/>
</dbReference>
<feature type="compositionally biased region" description="Polar residues" evidence="6">
    <location>
        <begin position="1475"/>
        <end position="1492"/>
    </location>
</feature>
<feature type="region of interest" description="Disordered" evidence="6">
    <location>
        <begin position="1562"/>
        <end position="1821"/>
    </location>
</feature>
<dbReference type="InterPro" id="IPR015884">
    <property type="entry name" value="Malic_enzyme_CS"/>
</dbReference>
<feature type="compositionally biased region" description="Polar residues" evidence="6">
    <location>
        <begin position="904"/>
        <end position="929"/>
    </location>
</feature>
<feature type="compositionally biased region" description="Basic and acidic residues" evidence="6">
    <location>
        <begin position="2212"/>
        <end position="2225"/>
    </location>
</feature>
<feature type="domain" description="Malic enzyme N-terminal" evidence="8">
    <location>
        <begin position="66"/>
        <end position="244"/>
    </location>
</feature>
<feature type="compositionally biased region" description="Basic and acidic residues" evidence="6">
    <location>
        <begin position="4808"/>
        <end position="4823"/>
    </location>
</feature>
<feature type="compositionally biased region" description="Polar residues" evidence="6">
    <location>
        <begin position="3337"/>
        <end position="3349"/>
    </location>
</feature>
<feature type="region of interest" description="Disordered" evidence="6">
    <location>
        <begin position="3167"/>
        <end position="3240"/>
    </location>
</feature>
<feature type="compositionally biased region" description="Polar residues" evidence="6">
    <location>
        <begin position="2286"/>
        <end position="2300"/>
    </location>
</feature>
<dbReference type="Proteomes" id="UP000664534">
    <property type="component" value="Unassembled WGS sequence"/>
</dbReference>
<feature type="compositionally biased region" description="Basic and acidic residues" evidence="6">
    <location>
        <begin position="4188"/>
        <end position="4199"/>
    </location>
</feature>
<feature type="compositionally biased region" description="Polar residues" evidence="6">
    <location>
        <begin position="4992"/>
        <end position="5007"/>
    </location>
</feature>
<keyword evidence="3 4" id="KW-0479">Metal-binding</keyword>
<feature type="region of interest" description="Disordered" evidence="6">
    <location>
        <begin position="4422"/>
        <end position="4528"/>
    </location>
</feature>
<evidence type="ECO:0000259" key="7">
    <source>
        <dbReference type="SMART" id="SM00919"/>
    </source>
</evidence>
<feature type="compositionally biased region" description="Polar residues" evidence="6">
    <location>
        <begin position="3879"/>
        <end position="3889"/>
    </location>
</feature>
<feature type="compositionally biased region" description="Basic and acidic residues" evidence="6">
    <location>
        <begin position="2349"/>
        <end position="2361"/>
    </location>
</feature>
<feature type="region of interest" description="Disordered" evidence="6">
    <location>
        <begin position="694"/>
        <end position="861"/>
    </location>
</feature>
<comment type="caution">
    <text evidence="9">The sequence shown here is derived from an EMBL/GenBank/DDBJ whole genome shotgun (WGS) entry which is preliminary data.</text>
</comment>
<feature type="region of interest" description="Disordered" evidence="6">
    <location>
        <begin position="2654"/>
        <end position="2791"/>
    </location>
</feature>
<feature type="compositionally biased region" description="Basic and acidic residues" evidence="6">
    <location>
        <begin position="2255"/>
        <end position="2285"/>
    </location>
</feature>
<feature type="compositionally biased region" description="Basic and acidic residues" evidence="6">
    <location>
        <begin position="3721"/>
        <end position="3733"/>
    </location>
</feature>
<feature type="region of interest" description="Disordered" evidence="6">
    <location>
        <begin position="2805"/>
        <end position="3154"/>
    </location>
</feature>
<feature type="region of interest" description="Disordered" evidence="6">
    <location>
        <begin position="3984"/>
        <end position="4019"/>
    </location>
</feature>
<evidence type="ECO:0000256" key="6">
    <source>
        <dbReference type="SAM" id="MobiDB-lite"/>
    </source>
</evidence>
<feature type="compositionally biased region" description="Basic and acidic residues" evidence="6">
    <location>
        <begin position="1593"/>
        <end position="1619"/>
    </location>
</feature>
<feature type="region of interest" description="Disordered" evidence="6">
    <location>
        <begin position="1350"/>
        <end position="1461"/>
    </location>
</feature>
<feature type="compositionally biased region" description="Polar residues" evidence="6">
    <location>
        <begin position="4290"/>
        <end position="4301"/>
    </location>
</feature>
<feature type="domain" description="Malic enzyme NAD-binding" evidence="7">
    <location>
        <begin position="254"/>
        <end position="509"/>
    </location>
</feature>
<feature type="region of interest" description="Disordered" evidence="6">
    <location>
        <begin position="4546"/>
        <end position="5112"/>
    </location>
</feature>
<feature type="compositionally biased region" description="Low complexity" evidence="6">
    <location>
        <begin position="1710"/>
        <end position="1728"/>
    </location>
</feature>
<feature type="region of interest" description="Disordered" evidence="6">
    <location>
        <begin position="3332"/>
        <end position="3534"/>
    </location>
</feature>
<feature type="compositionally biased region" description="Basic and acidic residues" evidence="6">
    <location>
        <begin position="1917"/>
        <end position="1946"/>
    </location>
</feature>
<feature type="compositionally biased region" description="Basic and acidic residues" evidence="6">
    <location>
        <begin position="3525"/>
        <end position="3534"/>
    </location>
</feature>
<dbReference type="FunFam" id="3.40.50.10380:FF:000007">
    <property type="entry name" value="Malic enzyme"/>
    <property type="match status" value="1"/>
</dbReference>
<feature type="compositionally biased region" description="Polar residues" evidence="6">
    <location>
        <begin position="5042"/>
        <end position="5056"/>
    </location>
</feature>
<feature type="compositionally biased region" description="Acidic residues" evidence="6">
    <location>
        <begin position="1393"/>
        <end position="1410"/>
    </location>
</feature>
<feature type="compositionally biased region" description="Polar residues" evidence="6">
    <location>
        <begin position="598"/>
        <end position="607"/>
    </location>
</feature>
<feature type="compositionally biased region" description="Basic residues" evidence="6">
    <location>
        <begin position="2061"/>
        <end position="2074"/>
    </location>
</feature>
<feature type="compositionally biased region" description="Basic and acidic residues" evidence="6">
    <location>
        <begin position="3185"/>
        <end position="3198"/>
    </location>
</feature>
<feature type="compositionally biased region" description="Basic and acidic residues" evidence="6">
    <location>
        <begin position="4118"/>
        <end position="4132"/>
    </location>
</feature>
<feature type="region of interest" description="Disordered" evidence="6">
    <location>
        <begin position="1870"/>
        <end position="2004"/>
    </location>
</feature>
<feature type="compositionally biased region" description="Basic and acidic residues" evidence="6">
    <location>
        <begin position="2722"/>
        <end position="2732"/>
    </location>
</feature>
<feature type="compositionally biased region" description="Basic residues" evidence="6">
    <location>
        <begin position="3112"/>
        <end position="3121"/>
    </location>
</feature>
<feature type="compositionally biased region" description="Polar residues" evidence="6">
    <location>
        <begin position="2933"/>
        <end position="2944"/>
    </location>
</feature>
<feature type="compositionally biased region" description="Polar residues" evidence="6">
    <location>
        <begin position="2914"/>
        <end position="2926"/>
    </location>
</feature>
<feature type="compositionally biased region" description="Basic and acidic residues" evidence="6">
    <location>
        <begin position="741"/>
        <end position="752"/>
    </location>
</feature>
<feature type="region of interest" description="Disordered" evidence="6">
    <location>
        <begin position="952"/>
        <end position="1005"/>
    </location>
</feature>
<feature type="compositionally biased region" description="Basic and acidic residues" evidence="6">
    <location>
        <begin position="1158"/>
        <end position="1167"/>
    </location>
</feature>
<feature type="compositionally biased region" description="Basic and acidic residues" evidence="6">
    <location>
        <begin position="4915"/>
        <end position="4925"/>
    </location>
</feature>
<feature type="compositionally biased region" description="Basic and acidic residues" evidence="6">
    <location>
        <begin position="4952"/>
        <end position="4967"/>
    </location>
</feature>
<feature type="compositionally biased region" description="Basic and acidic residues" evidence="6">
    <location>
        <begin position="4322"/>
        <end position="4331"/>
    </location>
</feature>
<evidence type="ECO:0000256" key="5">
    <source>
        <dbReference type="SAM" id="Coils"/>
    </source>
</evidence>
<feature type="compositionally biased region" description="Basic and acidic residues" evidence="6">
    <location>
        <begin position="4171"/>
        <end position="4181"/>
    </location>
</feature>
<evidence type="ECO:0000313" key="10">
    <source>
        <dbReference type="Proteomes" id="UP000664534"/>
    </source>
</evidence>
<feature type="compositionally biased region" description="Basic and acidic residues" evidence="6">
    <location>
        <begin position="1978"/>
        <end position="1992"/>
    </location>
</feature>
<feature type="compositionally biased region" description="Basic and acidic residues" evidence="6">
    <location>
        <begin position="2888"/>
        <end position="2902"/>
    </location>
</feature>
<reference evidence="9" key="1">
    <citation type="submission" date="2021-03" db="EMBL/GenBank/DDBJ databases">
        <authorList>
            <person name="Tagirdzhanova G."/>
        </authorList>
    </citation>
    <scope>NUCLEOTIDE SEQUENCE</scope>
</reference>
<feature type="compositionally biased region" description="Polar residues" evidence="6">
    <location>
        <begin position="3259"/>
        <end position="3279"/>
    </location>
</feature>
<feature type="compositionally biased region" description="Basic and acidic residues" evidence="6">
    <location>
        <begin position="3756"/>
        <end position="3769"/>
    </location>
</feature>
<feature type="compositionally biased region" description="Basic and acidic residues" evidence="6">
    <location>
        <begin position="2515"/>
        <end position="2532"/>
    </location>
</feature>
<feature type="region of interest" description="Disordered" evidence="6">
    <location>
        <begin position="3551"/>
        <end position="3902"/>
    </location>
</feature>
<feature type="compositionally biased region" description="Polar residues" evidence="6">
    <location>
        <begin position="5074"/>
        <end position="5088"/>
    </location>
</feature>
<evidence type="ECO:0000256" key="2">
    <source>
        <dbReference type="ARBA" id="ARBA00008785"/>
    </source>
</evidence>
<feature type="compositionally biased region" description="Basic and acidic residues" evidence="6">
    <location>
        <begin position="1116"/>
        <end position="1131"/>
    </location>
</feature>
<organism evidence="9 10">
    <name type="scientific">Imshaugia aleurites</name>
    <dbReference type="NCBI Taxonomy" id="172621"/>
    <lineage>
        <taxon>Eukaryota</taxon>
        <taxon>Fungi</taxon>
        <taxon>Dikarya</taxon>
        <taxon>Ascomycota</taxon>
        <taxon>Pezizomycotina</taxon>
        <taxon>Lecanoromycetes</taxon>
        <taxon>OSLEUM clade</taxon>
        <taxon>Lecanoromycetidae</taxon>
        <taxon>Lecanorales</taxon>
        <taxon>Lecanorineae</taxon>
        <taxon>Parmeliaceae</taxon>
        <taxon>Imshaugia</taxon>
    </lineage>
</organism>
<keyword evidence="10" id="KW-1185">Reference proteome</keyword>
<feature type="compositionally biased region" description="Polar residues" evidence="6">
    <location>
        <begin position="2330"/>
        <end position="2339"/>
    </location>
</feature>
<feature type="region of interest" description="Disordered" evidence="6">
    <location>
        <begin position="4083"/>
        <end position="4102"/>
    </location>
</feature>
<feature type="compositionally biased region" description="Polar residues" evidence="6">
    <location>
        <begin position="3122"/>
        <end position="3150"/>
    </location>
</feature>
<feature type="compositionally biased region" description="Basic and acidic residues" evidence="6">
    <location>
        <begin position="4976"/>
        <end position="4991"/>
    </location>
</feature>
<evidence type="ECO:0000313" key="9">
    <source>
        <dbReference type="EMBL" id="CAF9934969.1"/>
    </source>
</evidence>
<feature type="compositionally biased region" description="Basic and acidic residues" evidence="6">
    <location>
        <begin position="4364"/>
        <end position="4379"/>
    </location>
</feature>
<feature type="region of interest" description="Disordered" evidence="6">
    <location>
        <begin position="1158"/>
        <end position="1334"/>
    </location>
</feature>
<name>A0A8H3G1N3_9LECA</name>
<dbReference type="InterPro" id="IPR046346">
    <property type="entry name" value="Aminoacid_DH-like_N_sf"/>
</dbReference>
<feature type="compositionally biased region" description="Basic and acidic residues" evidence="6">
    <location>
        <begin position="4503"/>
        <end position="4515"/>
    </location>
</feature>
<feature type="compositionally biased region" description="Basic residues" evidence="6">
    <location>
        <begin position="2746"/>
        <end position="2755"/>
    </location>
</feature>
<dbReference type="PANTHER" id="PTHR40641:SF2">
    <property type="entry name" value="INVOLUCRIN REPEAT PROTEIN"/>
    <property type="match status" value="1"/>
</dbReference>
<gene>
    <name evidence="9" type="ORF">IMSHALPRED_010054</name>
</gene>
<evidence type="ECO:0000259" key="8">
    <source>
        <dbReference type="SMART" id="SM01274"/>
    </source>
</evidence>
<feature type="region of interest" description="Disordered" evidence="6">
    <location>
        <begin position="2574"/>
        <end position="2607"/>
    </location>
</feature>
<feature type="compositionally biased region" description="Basic and acidic residues" evidence="6">
    <location>
        <begin position="2180"/>
        <end position="2193"/>
    </location>
</feature>
<evidence type="ECO:0000256" key="4">
    <source>
        <dbReference type="RuleBase" id="RU003426"/>
    </source>
</evidence>
<keyword evidence="4" id="KW-0560">Oxidoreductase</keyword>
<feature type="compositionally biased region" description="Basic and acidic residues" evidence="6">
    <location>
        <begin position="3669"/>
        <end position="3683"/>
    </location>
</feature>
<feature type="region of interest" description="Disordered" evidence="6">
    <location>
        <begin position="4036"/>
        <end position="4077"/>
    </location>
</feature>
<dbReference type="SMART" id="SM00919">
    <property type="entry name" value="Malic_M"/>
    <property type="match status" value="1"/>
</dbReference>
<dbReference type="Gene3D" id="3.40.50.720">
    <property type="entry name" value="NAD(P)-binding Rossmann-like Domain"/>
    <property type="match status" value="1"/>
</dbReference>
<feature type="compositionally biased region" description="Basic and acidic residues" evidence="6">
    <location>
        <begin position="2470"/>
        <end position="2495"/>
    </location>
</feature>
<feature type="compositionally biased region" description="Basic and acidic residues" evidence="6">
    <location>
        <begin position="4048"/>
        <end position="4068"/>
    </location>
</feature>
<dbReference type="CDD" id="cd05312">
    <property type="entry name" value="NAD_bind_1_malic_enz"/>
    <property type="match status" value="1"/>
</dbReference>
<dbReference type="FunFam" id="3.40.50.720:FF:000182">
    <property type="entry name" value="NAD-dependent malic enzyme"/>
    <property type="match status" value="1"/>
</dbReference>
<feature type="compositionally biased region" description="Basic and acidic residues" evidence="6">
    <location>
        <begin position="703"/>
        <end position="733"/>
    </location>
</feature>
<feature type="region of interest" description="Disordered" evidence="6">
    <location>
        <begin position="591"/>
        <end position="658"/>
    </location>
</feature>
<feature type="compositionally biased region" description="Basic and acidic residues" evidence="6">
    <location>
        <begin position="1729"/>
        <end position="1741"/>
    </location>
</feature>
<dbReference type="SMART" id="SM01274">
    <property type="entry name" value="malic"/>
    <property type="match status" value="1"/>
</dbReference>
<feature type="compositionally biased region" description="Basic and acidic residues" evidence="6">
    <location>
        <begin position="4836"/>
        <end position="4864"/>
    </location>
</feature>
<feature type="compositionally biased region" description="Polar residues" evidence="6">
    <location>
        <begin position="620"/>
        <end position="630"/>
    </location>
</feature>
<dbReference type="GO" id="GO:0016616">
    <property type="term" value="F:oxidoreductase activity, acting on the CH-OH group of donors, NAD or NADP as acceptor"/>
    <property type="evidence" value="ECO:0007669"/>
    <property type="project" value="InterPro"/>
</dbReference>
<feature type="compositionally biased region" description="Basic and acidic residues" evidence="6">
    <location>
        <begin position="2399"/>
        <end position="2413"/>
    </location>
</feature>
<feature type="compositionally biased region" description="Polar residues" evidence="6">
    <location>
        <begin position="3984"/>
        <end position="4003"/>
    </location>
</feature>
<feature type="compositionally biased region" description="Basic residues" evidence="6">
    <location>
        <begin position="1437"/>
        <end position="1456"/>
    </location>
</feature>
<comment type="similarity">
    <text evidence="2 4">Belongs to the malic enzymes family.</text>
</comment>
<dbReference type="Pfam" id="PF00390">
    <property type="entry name" value="malic"/>
    <property type="match status" value="1"/>
</dbReference>
<feature type="compositionally biased region" description="Polar residues" evidence="6">
    <location>
        <begin position="770"/>
        <end position="780"/>
    </location>
</feature>
<feature type="compositionally biased region" description="Basic and acidic residues" evidence="6">
    <location>
        <begin position="1791"/>
        <end position="1801"/>
    </location>
</feature>
<dbReference type="OrthoDB" id="5365701at2759"/>
<feature type="compositionally biased region" description="Acidic residues" evidence="6">
    <location>
        <begin position="4432"/>
        <end position="4441"/>
    </location>
</feature>
<feature type="compositionally biased region" description="Basic residues" evidence="6">
    <location>
        <begin position="3490"/>
        <end position="3502"/>
    </location>
</feature>
<feature type="compositionally biased region" description="Basic and acidic residues" evidence="6">
    <location>
        <begin position="4580"/>
        <end position="4603"/>
    </location>
</feature>
<feature type="compositionally biased region" description="Polar residues" evidence="6">
    <location>
        <begin position="2200"/>
        <end position="2211"/>
    </location>
</feature>
<feature type="compositionally biased region" description="Basic residues" evidence="6">
    <location>
        <begin position="3836"/>
        <end position="3846"/>
    </location>
</feature>
<feature type="compositionally biased region" description="Basic residues" evidence="6">
    <location>
        <begin position="2677"/>
        <end position="2688"/>
    </location>
</feature>
<dbReference type="InterPro" id="IPR036291">
    <property type="entry name" value="NAD(P)-bd_dom_sf"/>
</dbReference>
<dbReference type="GO" id="GO:0046872">
    <property type="term" value="F:metal ion binding"/>
    <property type="evidence" value="ECO:0007669"/>
    <property type="project" value="UniProtKB-KW"/>
</dbReference>
<feature type="region of interest" description="Disordered" evidence="6">
    <location>
        <begin position="5125"/>
        <end position="5144"/>
    </location>
</feature>
<feature type="region of interest" description="Disordered" evidence="6">
    <location>
        <begin position="3258"/>
        <end position="3302"/>
    </location>
</feature>
<feature type="region of interest" description="Disordered" evidence="6">
    <location>
        <begin position="2330"/>
        <end position="2532"/>
    </location>
</feature>
<dbReference type="SUPFAM" id="SSF53223">
    <property type="entry name" value="Aminoacid dehydrogenase-like, N-terminal domain"/>
    <property type="match status" value="1"/>
</dbReference>
<feature type="region of interest" description="Disordered" evidence="6">
    <location>
        <begin position="896"/>
        <end position="929"/>
    </location>
</feature>
<dbReference type="Pfam" id="PF03949">
    <property type="entry name" value="Malic_M"/>
    <property type="match status" value="1"/>
</dbReference>
<sequence length="5635" mass="622324">MLATHLPPASGDYDTSHSAVVRKHNRTYGLVPPAVESLDVQASRCLKQLERRPQSIDKYLYLSSLRNTNVHLFYRLVTQHIKDMAPLIYTPTVGDGCLQWSHNYVQPEGLYISYSDRGNIASVLHNWPQENVEITVVTDGSRILGLGDIGINGMGIPVGKLSLYVACAGIRPEATLPLMLDLGTGNKALREDPLYMGSRREKVSAQEEKEFLDELMVALTQRWPSIVIQFEDFKNPFPALENYGGKYTCFNDDIQGTGAVVLAGIISAVKQTGIPVKDQRAVFFGAGSAGVGVAKQIVEYFMREGLTEDEARQCFWLVDTKGLVTKDRGDKLAVHKVYFSRSDNAGKQYKTLEEVVDHVKPTILMGLSTMGGAFTPDMLKKMGQWNEHPIIFPLSNPSANSECTFEDALKHTNFKALFASGSPFASIEHDGKLETPGQGNNMYVFPGIGLGTILSKATTITQSMIYASATSLSTSLHPSEVSQGWLYPELARIREVSVIVAMGVIRAAQEAGVDREQSLKHMGDDELEKWVKSRMYDPFTETQRLEEDVQSLASVHDCGFARSHVGQLPVIYRGRVPCIELRDDRTMWNRVSGKLNGSKDNLPSQSSRRNDSDAPRSDSIAPSASNNKSSSRADARELRGFNPTSTSFSSTTRGQYPGAASASVASSYATASGNNNDEPYMAPGLVRNASLADHMPTSSLSRSSRDRGEAGDIRDKKQDEKRRSDDRDGDTERRRKREKRERKEKGLRKSENAVDEDVGTSRGPGDFPDQVSSSTFSQFPGQYDEALPGPGGAPPEHSAMSSHVQDQFPGQFPTQSSAPYRPPLAASEGGPGLAAEYYGDDGQSVAEQPGNRANTPSLIIGAEPHLQPALAVAAPPPEPSASGAVGAAASFFSGEFEGDEFASTQGQEDSSTYATSETRPNSNYHSSSAPVIPTIGGAAIGSAAGYFIDGQISSHQQHPDPESIGGPPSEYSAITTHRPQSQTQDSHYSSASRPPKPGSQSSQMSNIPMYAAGAAGAAGLAAAAYEHNHHSSNHDFSSMPQYSTTSTAQRHRNQGPFGALVDFFRDPEGVAQFEEYSQIIGVCRHCFAPGSSPREAPRKHLYGRRRSNERFGSSTRVDKESRYHSSENEGRRKNKKSWLATGLAGYGLAKVGESLFKGKSDFDDTHSVKTGGSSPDRGNRGARRRSHSEQRVESGITGDGKSDRKGQRDDTYTGTRRTTYSTGGHSRTRSRSKDRKTGLTETTIGAALEASVGTSSSRRRSRSPKGTPVKSTLKGQEPSPERRHETKRKKKDRGFFGFGNGSSSSSSVDVAYTSSGDKHRSSKGSNGKSKDDKKAEAALLGLGAAAAALALNDGRQRHRKKSGKELVGGKSTKDYDRHGSGQAHRSKKSSGNLDDELWESAGEDDYESIDSDLAYGAPVRRDSRESLSSASSGTNKRAWRWGSKKNRRLSSPRRKSSAYSSIPAVAGAVGAVITSQDQRQSSAMDSTSSLPLQQVYPVPTSDPSRFDVGRESSITSSSRPVASARPEAVPLQHPRPIAPVSAAVYSSQTAYDHSYSAPTGPAVFSQTPYHHNPGTFDAQHKTNEASIPGSFPRFERRADDTARDFRIRRRDTSPGRLGEDSISSSVAPRRRTSAKDDGSAVRFDLTEEQEERDRRERRRKRKEDKERREVEEQEQIEKDRRASKESSSRKSESKTKSGEDPERHSEKSWAASATAGVIGAAIGAAAATDRSRSEDAREERRERRRRERELEEEEDALSKSDRRRRQRERDDQEAAPKKPGKFPNDSSASHEYVDVQERSPEKQNTSVWQEAASTKRSSSHESYGAFFTPLEFLNRPSDQVKVTSANADADIDLEHVPQIVTVEPKRIHDISDSPTFSLADNDDKIDPSKLSFPWQVPRLRLVEPTPPSTRGSTPVPHSKDACDEGSEEPRKERSPSKIKWGDDQTHEYTIIAPSEGYDEVIEPPSEGINGADIVDSSRSTHERDLPGHEMLPHTDSTIETSSAAYGEDAEFAAALAASAEDAGFDPSIVINNPTYRRRDSPPGSNERTVPGEIDDGNVPRLTKKERRRKEKGSKRQSLNDSPNGRDEDAIVQDMIRQVEGSEIQPSNQVSSEDFGDDRESINKIESKKSNQDWKESESRDDVFDASEIASKVPSSKSRDVYQSPDDDIRSIVSTGNEAESDIKSAKESKRDSTGLDDAASTVTSPSMTGASKETKSTTKDKRKGSIWDQILGKSTRSLPPEKGAKDITDEAILETFKEPKGSKGYKERKFTRDREDDHNDNDSSERSSIGGTTPQDSGRISQDLPAKVCKPVPGGRTLSTELLINSQYQGSSLPSTFSDAGSVAQYLDHGTKPEQVEEKQPESFLGMRPEPPPPPDKRDESEKLSNPLQTTSLPTSPRAESDTQSRRFSDAEISKPTQATAALPASPTAVPFHFRRPARSSSSARSLSQTPLSSDINAADLPPKQKTRPRSTEFKSSKEIRPLWLVERHRSHQEPTPDEIYPSLPSSHTTSRSSSIHDLEGGDNHARGDYELNKAEHESIEFELAPMISTDSHLIQSDLLDSQQATPTDSFFHESRTVQDLPSSQASRDFSSKVFTEENPNRSSSTLKGGVLDAIQVGSTAGALSEAIQNNDLPRQDLSQEENEDLEKTLDDMVLDPLNDPSYNGTLDPEKDFAPQRTKKGKKNKRKAGQSQQDRVPASLADTAEAKPSVTTIEAQPLGPESMRHIQERDAQDAVDSWFPSVVQSKKGKKSKKGKGNALVERIPEESGTSSIAYEPPRDELETTVPAEGQEIDILTREMSREQMVDAMTAAAQDSSKDENKAFQSTIAINQGPSEMQAKENRSELKGKKGKEGQKSLPQDDLTQDDLSQDRLQTKTLPKDGIPQAELPQDHVPQDNLHRSDVQQETLPKYEFTQLESQQNTHSQGDSELAQINLPQDDSSQSQEPKAGSLLGDPPPDSLPESFSSAPAHVDFTDPFPESGDGNVLDSYKANPASQEETGRDESTSPLLELSPRATRLPDSDDDHDLLDERQGTPVLTSRDQLDKKEMEIGAENPLEIPHIHETREKDGPLPNILTPSTLKDDWPPYLNDEPATETLREKSEIVEDEWDRSTSKRKGKKRNKPQQNFLAQNSKITEIQEGQESLPKMTTSKAPEDRKALKLIDESAIEVSESKSETLEAEGVAFDSNKDGKKIEMRRSETVNLGPGTDETEHQVERQPDARDEMNDRPASLATTRTSQEVRDMLGLEVNEASIGGESKEAFQSVSQAEHNLQRPSKNQVFDSDERDPSVLYEPRTPQFEDAPGKALDNEMSATLDTSVAGTNAAQVVQDILTGKDNGESVTDANRQSMVASTGMDETATNRPIEEEGIDWDAPKKKRKSKKGKKNEFSAWDEPKTIEPAEISDPARAMNSSLEQEPAADRLIVEDEPDRDAPKKKKKGKKGKKNEAFFLDEPEITEPAEVFGPPAGMNPPLLEQDRVVEAIDDVSPQQSKKDKKNKKGKRKGVSRAVSDFRDEDEPNVVPTEIPQIEDKEVDRSAVDHPLVISDVREEVESNLVLTEAPQQDDDLEDLPAGATSPIRAESGALEEALEPAVPREFAQDNENEEPRGTLFEQEQGVMPPKGKKDRRKSKKSKKSNTFTPGDETPTIENGQSTGIEDLENDGPEQIIPTRVDVVEESDKTVPKTELDWEQDFMQPTNPEDKKEPKISNAFSLGNDVSPPLEGEPVSKIEDLGKEAPEQTFPSSVDVVKTPGAFVEDLSEEKKDKESTEKVRPFELQYEDITAQSEQETAQELKKNLEIESDSNKPNATEDPATHNADVLKDNIVPAVETDTESFYSLKPSKKDKKKAKKAQSLNQENVSQERRAALKDSSATEDPREPSIIPVSQDSESWSKPETPAQKVESTQIIQPGMRSGEYQGHQGIVSAEHPLQAIDDVNTMVEAEEEESFVNAKKGRKGERTKGEELFIPEREIDRSIVDEKGLAWVKANNPIQGNEETSEQQLRDNLNTAGEMRSDPQESVGELKGEGAAFVTEPRAIEEAKDEVLPWDVPVQRPDKSEKKHDEAQMDEPRIEDLSSSTAPEHVREIVETVHDRESDTNVEPLVNLDESEQIPAVEVAMLDAQGQREHKEEYANELERATPNTEPVADLEPLEGPGIDKPIPAVEVEMLDAQEQRDYNEEYARELERQLSPLQEGERAVPSRDEADTVMFSNSSINSVMERPYEEEHRPLARPPALEDIIEESRSRSGSAQGNLVDQEDVLSPVKSSKRSKKGKKRNKPQSVIWEDETATPPLQPESDQGAHSSIISSGGPDSWDTNAARPQNLEEIIEQHPLEDRTIASPTRGFDTADNEPGIQNDQSNDYFAIQPSRPAEEDVGREDTHEFRRALSATRDLSPTREAQTVPGGHPRNDAIEAYSQVEDFGSLATNFHDKSRMEAETAAEEVEDDLAPASVKNTKNGNEYTEKASPTKPNPQAPSQEDFMEGIQDMETSATDILNERSPSRQHSLRSPSHEEDKLPRVADGRSTSGDKSGSMEIAAAAAGLGVGTLAAETLSVRDPGKKESHGKKAKEGDTSADLEAGTGDQESSVDRGEMAFREQEDRQTPESENAVRARQYHQATPPLSPPSTDYEAMADRPLAGELGQSSDPPKYRDSAVYVPGSPVILEEAPYRRGVRDSGYPDTEASPIVDELKDSDDLTESERSGTAGDRVGHVQHRHSRAHEADQRQRSTSRNSFEISVEATSDYDVSVSRPRERRKRSRRRSGAAHDSDDSADSGFDIQRRRRRQATAAEPREPSPVSSTTKDRSSALFDSSPSARREQVAKPQNHDVSPRNDLVGEEPLWSFDRDGWPQQRSREASKELRSDPIPERAPEPTDYNTSAGNDEDTGTSLFGGPRSYKDEMQSPSRSSRSSESRGRGRLNTISEDRVDGSPLHKKDKRAVSDVGSPESGVKGRRMQSPPVKDDVAGERISAHDPISRQPWGAADEERGAVLDERSRSRNSDQVSIASSRHSTQPGVTPKQREGEYRTASAASMQSEKEKSIYAIIRTPDQVRSASGLSYRSSATPPLRRVDRSASGDLRGASKNSQAKNGAKSSSELETDAELNIGIPSSSTYDPVTDKGKSRADMADVYEGWGDVRGQSPMSPTRPPSMRKRQSMQLLDLETRLDQIVSENRLLASQKLTAERALQEQARDHSQERHAYEAAMQEHKNYLTQKDSELSELKQIIEQLHDQAAHLTEVNEGLASSRGVDEEHEQRYSQLRTEHEHTHEQWQHSTKELEDLKEQHTQLSTGMEDIVRREVTVALEEKNVELRQLQSELENAKQQVRNLQQQLLATRNSDEFVERDEDYFDAQCQSLCQHVQQWVLRFSKFSDMKACYLASEIRDEKVVDRMENAILDGSDVDDYLSDRVKRRDVFMSVVMTMIWEFIFTRYLFGMDREQRQKLKGLEKTLQEVGPISAVHKWRATTLTLLMQRETFENQRTADTEAVIHEIYDTLATFLPPPSHLVGQIQDSLRKVIDAAVDLSIEMRTQRAEYSMLPPLQPEYDTNGDLARKVYFSALTMNERSGVISSNEALQEQHAVVRMVLFPLVVKNEDDDEQIVVCPAQVLTAQESKGKKTVRVMSAQGGRSEASLAGSDVRMEGGMI</sequence>
<feature type="compositionally biased region" description="Basic residues" evidence="6">
    <location>
        <begin position="4745"/>
        <end position="4756"/>
    </location>
</feature>
<feature type="region of interest" description="Disordered" evidence="6">
    <location>
        <begin position="1030"/>
        <end position="1051"/>
    </location>
</feature>
<dbReference type="NCBIfam" id="NF010052">
    <property type="entry name" value="PRK13529.1"/>
    <property type="match status" value="1"/>
</dbReference>
<feature type="region of interest" description="Disordered" evidence="6">
    <location>
        <begin position="4171"/>
        <end position="4403"/>
    </location>
</feature>
<feature type="compositionally biased region" description="Basic and acidic residues" evidence="6">
    <location>
        <begin position="2117"/>
        <end position="2142"/>
    </location>
</feature>
<feature type="compositionally biased region" description="Polar residues" evidence="6">
    <location>
        <begin position="2384"/>
        <end position="2395"/>
    </location>
</feature>
<feature type="compositionally biased region" description="Polar residues" evidence="6">
    <location>
        <begin position="972"/>
        <end position="1005"/>
    </location>
</feature>
<dbReference type="SUPFAM" id="SSF51735">
    <property type="entry name" value="NAD(P)-binding Rossmann-fold domains"/>
    <property type="match status" value="1"/>
</dbReference>
<feature type="coiled-coil region" evidence="5">
    <location>
        <begin position="5175"/>
        <end position="5230"/>
    </location>
</feature>
<feature type="compositionally biased region" description="Basic and acidic residues" evidence="6">
    <location>
        <begin position="1200"/>
        <end position="1211"/>
    </location>
</feature>
<feature type="compositionally biased region" description="Low complexity" evidence="6">
    <location>
        <begin position="2502"/>
        <end position="2514"/>
    </location>
</feature>
<feature type="compositionally biased region" description="Basic and acidic residues" evidence="6">
    <location>
        <begin position="1663"/>
        <end position="1707"/>
    </location>
</feature>
<feature type="compositionally biased region" description="Basic and acidic residues" evidence="6">
    <location>
        <begin position="4681"/>
        <end position="4694"/>
    </location>
</feature>
<evidence type="ECO:0000256" key="1">
    <source>
        <dbReference type="ARBA" id="ARBA00001936"/>
    </source>
</evidence>
<feature type="compositionally biased region" description="Basic and acidic residues" evidence="6">
    <location>
        <begin position="1767"/>
        <end position="1776"/>
    </location>
</feature>
<feature type="compositionally biased region" description="Basic residues" evidence="6">
    <location>
        <begin position="3431"/>
        <end position="3441"/>
    </location>
</feature>
<dbReference type="PANTHER" id="PTHR40641">
    <property type="entry name" value="INVOLUCRIN REPEAT PROTEIN (AFU_ORTHOLOGUE AFUA_2G08060)"/>
    <property type="match status" value="1"/>
</dbReference>
<dbReference type="Gene3D" id="3.40.50.10380">
    <property type="entry name" value="Malic enzyme, N-terminal domain"/>
    <property type="match status" value="1"/>
</dbReference>
<dbReference type="GO" id="GO:0051287">
    <property type="term" value="F:NAD binding"/>
    <property type="evidence" value="ECO:0007669"/>
    <property type="project" value="InterPro"/>
</dbReference>
<dbReference type="PRINTS" id="PR00072">
    <property type="entry name" value="MALOXRDTASE"/>
</dbReference>
<feature type="compositionally biased region" description="Polar residues" evidence="6">
    <location>
        <begin position="2822"/>
        <end position="2834"/>
    </location>
</feature>
<feature type="compositionally biased region" description="Basic and acidic residues" evidence="6">
    <location>
        <begin position="3208"/>
        <end position="3225"/>
    </location>
</feature>
<dbReference type="PROSITE" id="PS00331">
    <property type="entry name" value="MALIC_ENZYMES"/>
    <property type="match status" value="1"/>
</dbReference>
<dbReference type="InterPro" id="IPR012301">
    <property type="entry name" value="Malic_N_dom"/>
</dbReference>
<feature type="compositionally biased region" description="Polar residues" evidence="6">
    <location>
        <begin position="2578"/>
        <end position="2589"/>
    </location>
</feature>
<accession>A0A8H3G1N3</accession>
<feature type="compositionally biased region" description="Basic residues" evidence="6">
    <location>
        <begin position="3373"/>
        <end position="3382"/>
    </location>
</feature>
<dbReference type="InterPro" id="IPR001891">
    <property type="entry name" value="Malic_OxRdtase"/>
</dbReference>
<proteinExistence type="inferred from homology"/>
<feature type="compositionally biased region" description="Basic residues" evidence="6">
    <location>
        <begin position="3618"/>
        <end position="3631"/>
    </location>
</feature>
<evidence type="ECO:0000256" key="3">
    <source>
        <dbReference type="ARBA" id="ARBA00022723"/>
    </source>
</evidence>
<feature type="region of interest" description="Disordered" evidence="6">
    <location>
        <begin position="1088"/>
        <end position="1139"/>
    </location>
</feature>
<dbReference type="GO" id="GO:0004470">
    <property type="term" value="F:malic enzyme activity"/>
    <property type="evidence" value="ECO:0007669"/>
    <property type="project" value="InterPro"/>
</dbReference>
<feature type="region of interest" description="Disordered" evidence="6">
    <location>
        <begin position="4117"/>
        <end position="4153"/>
    </location>
</feature>
<protein>
    <recommendedName>
        <fullName evidence="4">Malic enzyme</fullName>
    </recommendedName>
</protein>
<dbReference type="InterPro" id="IPR037062">
    <property type="entry name" value="Malic_N_dom_sf"/>
</dbReference>
<keyword evidence="5" id="KW-0175">Coiled coil</keyword>
<feature type="coiled-coil region" evidence="5">
    <location>
        <begin position="5288"/>
        <end position="5329"/>
    </location>
</feature>
<feature type="region of interest" description="Disordered" evidence="6">
    <location>
        <begin position="1475"/>
        <end position="1534"/>
    </location>
</feature>